<keyword evidence="3 8" id="KW-0547">Nucleotide-binding</keyword>
<evidence type="ECO:0000256" key="4">
    <source>
        <dbReference type="ARBA" id="ARBA00022840"/>
    </source>
</evidence>
<evidence type="ECO:0000256" key="5">
    <source>
        <dbReference type="ARBA" id="ARBA00022917"/>
    </source>
</evidence>
<dbReference type="NCBIfam" id="TIGR00233">
    <property type="entry name" value="trpS"/>
    <property type="match status" value="1"/>
</dbReference>
<dbReference type="InterPro" id="IPR002306">
    <property type="entry name" value="Trp-tRNA-ligase"/>
</dbReference>
<dbReference type="Pfam" id="PF00579">
    <property type="entry name" value="tRNA-synt_1b"/>
    <property type="match status" value="1"/>
</dbReference>
<accession>A0A660CI91</accession>
<comment type="similarity">
    <text evidence="1 8 9">Belongs to the class-I aminoacyl-tRNA synthetase family.</text>
</comment>
<dbReference type="HAMAP" id="MF_00140_B">
    <property type="entry name" value="Trp_tRNA_synth_B"/>
    <property type="match status" value="1"/>
</dbReference>
<dbReference type="RefSeq" id="WP_030530343.1">
    <property type="nucleotide sequence ID" value="NZ_JOIJ01000001.1"/>
</dbReference>
<comment type="subcellular location">
    <subcellularLocation>
        <location evidence="8">Cytoplasm</location>
    </subcellularLocation>
</comment>
<dbReference type="InterPro" id="IPR014729">
    <property type="entry name" value="Rossmann-like_a/b/a_fold"/>
</dbReference>
<dbReference type="GO" id="GO:0004830">
    <property type="term" value="F:tryptophan-tRNA ligase activity"/>
    <property type="evidence" value="ECO:0007669"/>
    <property type="project" value="UniProtKB-UniRule"/>
</dbReference>
<organism evidence="10 11">
    <name type="scientific">Prauserella rugosa</name>
    <dbReference type="NCBI Taxonomy" id="43354"/>
    <lineage>
        <taxon>Bacteria</taxon>
        <taxon>Bacillati</taxon>
        <taxon>Actinomycetota</taxon>
        <taxon>Actinomycetes</taxon>
        <taxon>Pseudonocardiales</taxon>
        <taxon>Pseudonocardiaceae</taxon>
        <taxon>Prauserella</taxon>
    </lineage>
</organism>
<comment type="subunit">
    <text evidence="8">Homodimer.</text>
</comment>
<name>A0A660CI91_9PSEU</name>
<dbReference type="InterPro" id="IPR002305">
    <property type="entry name" value="aa-tRNA-synth_Ic"/>
</dbReference>
<dbReference type="Proteomes" id="UP000317303">
    <property type="component" value="Unassembled WGS sequence"/>
</dbReference>
<dbReference type="Gene3D" id="3.40.50.620">
    <property type="entry name" value="HUPs"/>
    <property type="match status" value="1"/>
</dbReference>
<dbReference type="GO" id="GO:0005829">
    <property type="term" value="C:cytosol"/>
    <property type="evidence" value="ECO:0007669"/>
    <property type="project" value="TreeGrafter"/>
</dbReference>
<feature type="binding site" evidence="8">
    <location>
        <begin position="21"/>
        <end position="22"/>
    </location>
    <ligand>
        <name>ATP</name>
        <dbReference type="ChEBI" id="CHEBI:30616"/>
    </ligand>
</feature>
<dbReference type="EC" id="6.1.1.2" evidence="8"/>
<dbReference type="EMBL" id="VLJV01000001">
    <property type="protein sequence ID" value="TWH21557.1"/>
    <property type="molecule type" value="Genomic_DNA"/>
</dbReference>
<dbReference type="InterPro" id="IPR001412">
    <property type="entry name" value="aa-tRNA-synth_I_CS"/>
</dbReference>
<evidence type="ECO:0000256" key="8">
    <source>
        <dbReference type="HAMAP-Rule" id="MF_00140"/>
    </source>
</evidence>
<evidence type="ECO:0000256" key="6">
    <source>
        <dbReference type="ARBA" id="ARBA00023146"/>
    </source>
</evidence>
<dbReference type="Gene3D" id="1.10.240.10">
    <property type="entry name" value="Tyrosyl-Transfer RNA Synthetase"/>
    <property type="match status" value="1"/>
</dbReference>
<dbReference type="FunFam" id="1.10.240.10:FF:000005">
    <property type="entry name" value="Tryptophan--tRNA ligase"/>
    <property type="match status" value="1"/>
</dbReference>
<keyword evidence="4 8" id="KW-0067">ATP-binding</keyword>
<comment type="function">
    <text evidence="8">Catalyzes the attachment of tryptophan to tRNA(Trp).</text>
</comment>
<dbReference type="SUPFAM" id="SSF52374">
    <property type="entry name" value="Nucleotidylyl transferase"/>
    <property type="match status" value="1"/>
</dbReference>
<evidence type="ECO:0000256" key="1">
    <source>
        <dbReference type="ARBA" id="ARBA00005594"/>
    </source>
</evidence>
<dbReference type="CDD" id="cd00806">
    <property type="entry name" value="TrpRS_core"/>
    <property type="match status" value="1"/>
</dbReference>
<keyword evidence="11" id="KW-1185">Reference proteome</keyword>
<dbReference type="AlphaFoldDB" id="A0A660CI91"/>
<evidence type="ECO:0000256" key="3">
    <source>
        <dbReference type="ARBA" id="ARBA00022741"/>
    </source>
</evidence>
<evidence type="ECO:0000256" key="9">
    <source>
        <dbReference type="RuleBase" id="RU363036"/>
    </source>
</evidence>
<dbReference type="PANTHER" id="PTHR43766">
    <property type="entry name" value="TRYPTOPHAN--TRNA LIGASE, MITOCHONDRIAL"/>
    <property type="match status" value="1"/>
</dbReference>
<keyword evidence="5 8" id="KW-0648">Protein biosynthesis</keyword>
<feature type="binding site" evidence="8">
    <location>
        <begin position="196"/>
        <end position="200"/>
    </location>
    <ligand>
        <name>ATP</name>
        <dbReference type="ChEBI" id="CHEBI:30616"/>
    </ligand>
</feature>
<feature type="binding site" evidence="8">
    <location>
        <begin position="150"/>
        <end position="152"/>
    </location>
    <ligand>
        <name>ATP</name>
        <dbReference type="ChEBI" id="CHEBI:30616"/>
    </ligand>
</feature>
<keyword evidence="2 8" id="KW-0436">Ligase</keyword>
<dbReference type="InterPro" id="IPR024109">
    <property type="entry name" value="Trp-tRNA-ligase_bac-type"/>
</dbReference>
<feature type="binding site" evidence="8">
    <location>
        <position position="188"/>
    </location>
    <ligand>
        <name>ATP</name>
        <dbReference type="ChEBI" id="CHEBI:30616"/>
    </ligand>
</feature>
<sequence length="347" mass="38638">MSRSTPRLLTGDRPTGRLHLGHYVGSLANRVRLQHEYETFLILADLHMLTTANRRADIARIPEQVRHQVLDALAVGIDPDRVTFYLQSAVPEVAELNTLLQSLVTVSRLQRVPSLKEMSRGGDMSYALLGYPVLQAADILCVRAEAVPVGQDNHAHVEVAREIARRFNGLYGEVFPVPEVVSSEVPALVGTDGQAKMSKSLDNAIYLSDSPDEVTRKVRRTYTDPNRVRADVPGRVEGNPVFEYHRAFNDDRGQVADLEQRYREGRVGDGEVKDALAAALNRFLDPVRERREHFASRPGFVDELVVAGTERVREVVREVVSDARKAMGFTAVYNGLKRHAGVPSTVR</sequence>
<dbReference type="PROSITE" id="PS00178">
    <property type="entry name" value="AA_TRNA_LIGASE_I"/>
    <property type="match status" value="1"/>
</dbReference>
<gene>
    <name evidence="8" type="primary">trpS</name>
    <name evidence="10" type="ORF">JD82_03422</name>
</gene>
<comment type="catalytic activity">
    <reaction evidence="7 8">
        <text>tRNA(Trp) + L-tryptophan + ATP = L-tryptophyl-tRNA(Trp) + AMP + diphosphate + H(+)</text>
        <dbReference type="Rhea" id="RHEA:24080"/>
        <dbReference type="Rhea" id="RHEA-COMP:9671"/>
        <dbReference type="Rhea" id="RHEA-COMP:9705"/>
        <dbReference type="ChEBI" id="CHEBI:15378"/>
        <dbReference type="ChEBI" id="CHEBI:30616"/>
        <dbReference type="ChEBI" id="CHEBI:33019"/>
        <dbReference type="ChEBI" id="CHEBI:57912"/>
        <dbReference type="ChEBI" id="CHEBI:78442"/>
        <dbReference type="ChEBI" id="CHEBI:78535"/>
        <dbReference type="ChEBI" id="CHEBI:456215"/>
        <dbReference type="EC" id="6.1.1.2"/>
    </reaction>
</comment>
<feature type="binding site" evidence="8">
    <location>
        <position position="138"/>
    </location>
    <ligand>
        <name>L-tryptophan</name>
        <dbReference type="ChEBI" id="CHEBI:57912"/>
    </ligand>
</feature>
<feature type="short sequence motif" description="'KMSKS' region" evidence="8">
    <location>
        <begin position="196"/>
        <end position="200"/>
    </location>
</feature>
<evidence type="ECO:0000256" key="2">
    <source>
        <dbReference type="ARBA" id="ARBA00022598"/>
    </source>
</evidence>
<evidence type="ECO:0000313" key="10">
    <source>
        <dbReference type="EMBL" id="TWH21557.1"/>
    </source>
</evidence>
<reference evidence="10 11" key="1">
    <citation type="submission" date="2019-07" db="EMBL/GenBank/DDBJ databases">
        <title>R&amp;d 2014.</title>
        <authorList>
            <person name="Klenk H.-P."/>
        </authorList>
    </citation>
    <scope>NUCLEOTIDE SEQUENCE [LARGE SCALE GENOMIC DNA]</scope>
    <source>
        <strain evidence="10 11">DSM 43194</strain>
    </source>
</reference>
<keyword evidence="8" id="KW-0963">Cytoplasm</keyword>
<proteinExistence type="inferred from homology"/>
<feature type="binding site" evidence="8">
    <location>
        <begin position="13"/>
        <end position="15"/>
    </location>
    <ligand>
        <name>ATP</name>
        <dbReference type="ChEBI" id="CHEBI:30616"/>
    </ligand>
</feature>
<keyword evidence="6 8" id="KW-0030">Aminoacyl-tRNA synthetase</keyword>
<evidence type="ECO:0000313" key="11">
    <source>
        <dbReference type="Proteomes" id="UP000317303"/>
    </source>
</evidence>
<feature type="short sequence motif" description="'HIGH' region" evidence="8">
    <location>
        <begin position="14"/>
        <end position="22"/>
    </location>
</feature>
<dbReference type="InterPro" id="IPR050203">
    <property type="entry name" value="Trp-tRNA_synthetase"/>
</dbReference>
<dbReference type="GO" id="GO:0005524">
    <property type="term" value="F:ATP binding"/>
    <property type="evidence" value="ECO:0007669"/>
    <property type="project" value="UniProtKB-UniRule"/>
</dbReference>
<dbReference type="PANTHER" id="PTHR43766:SF1">
    <property type="entry name" value="TRYPTOPHAN--TRNA LIGASE, MITOCHONDRIAL"/>
    <property type="match status" value="1"/>
</dbReference>
<dbReference type="GO" id="GO:0006436">
    <property type="term" value="P:tryptophanyl-tRNA aminoacylation"/>
    <property type="evidence" value="ECO:0007669"/>
    <property type="project" value="UniProtKB-UniRule"/>
</dbReference>
<comment type="caution">
    <text evidence="10">The sequence shown here is derived from an EMBL/GenBank/DDBJ whole genome shotgun (WGS) entry which is preliminary data.</text>
</comment>
<dbReference type="OrthoDB" id="9801042at2"/>
<evidence type="ECO:0000256" key="7">
    <source>
        <dbReference type="ARBA" id="ARBA00049929"/>
    </source>
</evidence>
<protein>
    <recommendedName>
        <fullName evidence="8">Tryptophan--tRNA ligase</fullName>
        <ecNumber evidence="8">6.1.1.2</ecNumber>
    </recommendedName>
    <alternativeName>
        <fullName evidence="8">Tryptophanyl-tRNA synthetase</fullName>
        <shortName evidence="8">TrpRS</shortName>
    </alternativeName>
</protein>
<dbReference type="PRINTS" id="PR01039">
    <property type="entry name" value="TRNASYNTHTRP"/>
</dbReference>